<dbReference type="HOGENOM" id="CLU_108795_1_1_11"/>
<accession>S5SUP6</accession>
<dbReference type="RefSeq" id="WP_020934852.1">
    <property type="nucleotide sequence ID" value="NC_021915.1"/>
</dbReference>
<dbReference type="Pfam" id="PF10722">
    <property type="entry name" value="YbjN"/>
    <property type="match status" value="1"/>
</dbReference>
<dbReference type="Proteomes" id="UP000015388">
    <property type="component" value="Chromosome"/>
</dbReference>
<dbReference type="InterPro" id="IPR019660">
    <property type="entry name" value="Put_sensory_transdc_reg_YbjN"/>
</dbReference>
<dbReference type="EMBL" id="CP003924">
    <property type="protein sequence ID" value="AGS34919.1"/>
    <property type="molecule type" value="Genomic_DNA"/>
</dbReference>
<dbReference type="AlphaFoldDB" id="S5SUP6"/>
<proteinExistence type="predicted"/>
<name>S5SUP6_9CORY</name>
<dbReference type="STRING" id="1224163.B841_07230"/>
<gene>
    <name evidence="1" type="ORF">B841_07230</name>
</gene>
<evidence type="ECO:0000313" key="1">
    <source>
        <dbReference type="EMBL" id="AGS34919.1"/>
    </source>
</evidence>
<organism evidence="1 2">
    <name type="scientific">Corynebacterium maris DSM 45190</name>
    <dbReference type="NCBI Taxonomy" id="1224163"/>
    <lineage>
        <taxon>Bacteria</taxon>
        <taxon>Bacillati</taxon>
        <taxon>Actinomycetota</taxon>
        <taxon>Actinomycetes</taxon>
        <taxon>Mycobacteriales</taxon>
        <taxon>Corynebacteriaceae</taxon>
        <taxon>Corynebacterium</taxon>
    </lineage>
</organism>
<dbReference type="eggNOG" id="ENOG50324TG">
    <property type="taxonomic scope" value="Bacteria"/>
</dbReference>
<protein>
    <recommendedName>
        <fullName evidence="3">YbjN domain-containing protein</fullName>
    </recommendedName>
</protein>
<keyword evidence="2" id="KW-1185">Reference proteome</keyword>
<reference evidence="1 2" key="1">
    <citation type="submission" date="2012-11" db="EMBL/GenBank/DDBJ databases">
        <title>The complete genome sequence of Corynebacterium maris Coryn-1 (=DSM 45190).</title>
        <authorList>
            <person name="Schaffert L."/>
            <person name="Albersmeier A."/>
            <person name="Kalinowski J."/>
            <person name="Ruckert C."/>
        </authorList>
    </citation>
    <scope>NUCLEOTIDE SEQUENCE [LARGE SCALE GENOMIC DNA]</scope>
    <source>
        <strain evidence="2">Coryn-1</strain>
    </source>
</reference>
<evidence type="ECO:0008006" key="3">
    <source>
        <dbReference type="Google" id="ProtNLM"/>
    </source>
</evidence>
<dbReference type="KEGG" id="cmd:B841_07230"/>
<sequence length="169" mass="18685">MTDIDSPADSEPDTPIAEVTPTRVAEILQAEDLEHRLDSAAVGANETPVTVVRTGFVNSAVSYTIADDQLVMEALWRGFFDADRAVRLLAWINNWNQMQFAPTMRFFEQGDGLLVASAIDMVPVAAGLSRNQLAVFVLSCLDNVSRAFRELGEDFPDLVTWTEDDHDHS</sequence>
<dbReference type="PATRIC" id="fig|1224163.3.peg.1452"/>
<evidence type="ECO:0000313" key="2">
    <source>
        <dbReference type="Proteomes" id="UP000015388"/>
    </source>
</evidence>